<feature type="binding site" evidence="4">
    <location>
        <position position="195"/>
    </location>
    <ligand>
        <name>Zn(2+)</name>
        <dbReference type="ChEBI" id="CHEBI:29105"/>
    </ligand>
</feature>
<organism evidence="7 8">
    <name type="scientific">Bombardia bombarda</name>
    <dbReference type="NCBI Taxonomy" id="252184"/>
    <lineage>
        <taxon>Eukaryota</taxon>
        <taxon>Fungi</taxon>
        <taxon>Dikarya</taxon>
        <taxon>Ascomycota</taxon>
        <taxon>Pezizomycotina</taxon>
        <taxon>Sordariomycetes</taxon>
        <taxon>Sordariomycetidae</taxon>
        <taxon>Sordariales</taxon>
        <taxon>Lasiosphaeriaceae</taxon>
        <taxon>Bombardia</taxon>
    </lineage>
</organism>
<protein>
    <recommendedName>
        <fullName evidence="6">Deacetylase sirtuin-type domain-containing protein</fullName>
    </recommendedName>
</protein>
<keyword evidence="4" id="KW-0479">Metal-binding</keyword>
<evidence type="ECO:0000256" key="5">
    <source>
        <dbReference type="SAM" id="MobiDB-lite"/>
    </source>
</evidence>
<keyword evidence="4" id="KW-0862">Zinc</keyword>
<dbReference type="InterPro" id="IPR022190">
    <property type="entry name" value="DUF3716"/>
</dbReference>
<evidence type="ECO:0000313" key="8">
    <source>
        <dbReference type="Proteomes" id="UP001174934"/>
    </source>
</evidence>
<comment type="similarity">
    <text evidence="1">Belongs to the sirtuin family. Class I subfamily.</text>
</comment>
<dbReference type="GO" id="GO:0046872">
    <property type="term" value="F:metal ion binding"/>
    <property type="evidence" value="ECO:0007669"/>
    <property type="project" value="UniProtKB-KW"/>
</dbReference>
<feature type="region of interest" description="Disordered" evidence="5">
    <location>
        <begin position="246"/>
        <end position="289"/>
    </location>
</feature>
<dbReference type="GO" id="GO:0005634">
    <property type="term" value="C:nucleus"/>
    <property type="evidence" value="ECO:0007669"/>
    <property type="project" value="TreeGrafter"/>
</dbReference>
<sequence length="289" mass="32678">MLSQAPERSWLLLALASDFRSAGGLYADGALFEEAAFIDSRRAQLLKTALRIRDRAADSEPTETRRWLASLRCKLLRCYTQNVDMLEAKAGLVTGLGRRFDCVPLHGSLANLKCHLCHEAYEWQDYRCHIEESDTEDGYGEDDADRDIEIEVERDPYGGKLRDSGRLILGQYSQLKWPIYRMFEGDEVVQTATVCHAFGEEQPTSCDGCQNGPFQGCVVYRNQFKNACSNCIFTGDEYCEWRTRKSKGQPSAFPAPERRRRSTARPDRDQTKLIEVIDLTAGPARSKAG</sequence>
<dbReference type="Proteomes" id="UP001174934">
    <property type="component" value="Unassembled WGS sequence"/>
</dbReference>
<proteinExistence type="inferred from homology"/>
<evidence type="ECO:0000313" key="7">
    <source>
        <dbReference type="EMBL" id="KAK0621234.1"/>
    </source>
</evidence>
<dbReference type="AlphaFoldDB" id="A0AA39WTD7"/>
<evidence type="ECO:0000256" key="1">
    <source>
        <dbReference type="ARBA" id="ARBA00006924"/>
    </source>
</evidence>
<feature type="domain" description="Deacetylase sirtuin-type" evidence="6">
    <location>
        <begin position="1"/>
        <end position="289"/>
    </location>
</feature>
<reference evidence="7" key="1">
    <citation type="submission" date="2023-06" db="EMBL/GenBank/DDBJ databases">
        <title>Genome-scale phylogeny and comparative genomics of the fungal order Sordariales.</title>
        <authorList>
            <consortium name="Lawrence Berkeley National Laboratory"/>
            <person name="Hensen N."/>
            <person name="Bonometti L."/>
            <person name="Westerberg I."/>
            <person name="Brannstrom I.O."/>
            <person name="Guillou S."/>
            <person name="Cros-Aarteil S."/>
            <person name="Calhoun S."/>
            <person name="Haridas S."/>
            <person name="Kuo A."/>
            <person name="Mondo S."/>
            <person name="Pangilinan J."/>
            <person name="Riley R."/>
            <person name="LaButti K."/>
            <person name="Andreopoulos B."/>
            <person name="Lipzen A."/>
            <person name="Chen C."/>
            <person name="Yanf M."/>
            <person name="Daum C."/>
            <person name="Ng V."/>
            <person name="Clum A."/>
            <person name="Steindorff A."/>
            <person name="Ohm R."/>
            <person name="Martin F."/>
            <person name="Silar P."/>
            <person name="Natvig D."/>
            <person name="Lalanne C."/>
            <person name="Gautier V."/>
            <person name="Ament-velasquez S.L."/>
            <person name="Kruys A."/>
            <person name="Hutchinson M.I."/>
            <person name="Powell A.J."/>
            <person name="Barry K."/>
            <person name="Miller A.N."/>
            <person name="Grigoriev I.V."/>
            <person name="Debuchy R."/>
            <person name="Gladieux P."/>
            <person name="Thoren M.H."/>
            <person name="Johannesson H."/>
        </authorList>
    </citation>
    <scope>NUCLEOTIDE SEQUENCE</scope>
    <source>
        <strain evidence="7">SMH3391-2</strain>
    </source>
</reference>
<dbReference type="Pfam" id="PF12511">
    <property type="entry name" value="DUF3716"/>
    <property type="match status" value="1"/>
</dbReference>
<dbReference type="PROSITE" id="PS50305">
    <property type="entry name" value="SIRTUIN"/>
    <property type="match status" value="1"/>
</dbReference>
<dbReference type="InterPro" id="IPR003000">
    <property type="entry name" value="Sirtuin"/>
</dbReference>
<dbReference type="InterPro" id="IPR026590">
    <property type="entry name" value="Ssirtuin_cat_dom"/>
</dbReference>
<dbReference type="Gene3D" id="3.40.50.1220">
    <property type="entry name" value="TPP-binding domain"/>
    <property type="match status" value="1"/>
</dbReference>
<dbReference type="InterPro" id="IPR029035">
    <property type="entry name" value="DHS-like_NAD/FAD-binding_dom"/>
</dbReference>
<dbReference type="GO" id="GO:0070403">
    <property type="term" value="F:NAD+ binding"/>
    <property type="evidence" value="ECO:0007669"/>
    <property type="project" value="InterPro"/>
</dbReference>
<keyword evidence="2" id="KW-0808">Transferase</keyword>
<feature type="binding site" evidence="4">
    <location>
        <position position="117"/>
    </location>
    <ligand>
        <name>Zn(2+)</name>
        <dbReference type="ChEBI" id="CHEBI:29105"/>
    </ligand>
</feature>
<feature type="binding site" evidence="4">
    <location>
        <position position="239"/>
    </location>
    <ligand>
        <name>Zn(2+)</name>
        <dbReference type="ChEBI" id="CHEBI:29105"/>
    </ligand>
</feature>
<evidence type="ECO:0000259" key="6">
    <source>
        <dbReference type="PROSITE" id="PS50305"/>
    </source>
</evidence>
<evidence type="ECO:0000256" key="3">
    <source>
        <dbReference type="ARBA" id="ARBA00023027"/>
    </source>
</evidence>
<evidence type="ECO:0000256" key="4">
    <source>
        <dbReference type="PROSITE-ProRule" id="PRU00236"/>
    </source>
</evidence>
<evidence type="ECO:0000256" key="2">
    <source>
        <dbReference type="ARBA" id="ARBA00022679"/>
    </source>
</evidence>
<dbReference type="PANTHER" id="PTHR11085">
    <property type="entry name" value="NAD-DEPENDENT PROTEIN DEACYLASE SIRTUIN-5, MITOCHONDRIAL-RELATED"/>
    <property type="match status" value="1"/>
</dbReference>
<dbReference type="SUPFAM" id="SSF52467">
    <property type="entry name" value="DHS-like NAD/FAD-binding domain"/>
    <property type="match status" value="1"/>
</dbReference>
<keyword evidence="3" id="KW-0520">NAD</keyword>
<dbReference type="InterPro" id="IPR050134">
    <property type="entry name" value="NAD-dep_sirtuin_deacylases"/>
</dbReference>
<feature type="active site" description="Proton acceptor" evidence="4">
    <location>
        <position position="106"/>
    </location>
</feature>
<dbReference type="EMBL" id="JAULSR010000004">
    <property type="protein sequence ID" value="KAK0621234.1"/>
    <property type="molecule type" value="Genomic_DNA"/>
</dbReference>
<dbReference type="Pfam" id="PF02146">
    <property type="entry name" value="SIR2"/>
    <property type="match status" value="1"/>
</dbReference>
<comment type="caution">
    <text evidence="7">The sequence shown here is derived from an EMBL/GenBank/DDBJ whole genome shotgun (WGS) entry which is preliminary data.</text>
</comment>
<feature type="binding site" evidence="4">
    <location>
        <position position="114"/>
    </location>
    <ligand>
        <name>Zn(2+)</name>
        <dbReference type="ChEBI" id="CHEBI:29105"/>
    </ligand>
</feature>
<keyword evidence="8" id="KW-1185">Reference proteome</keyword>
<dbReference type="PANTHER" id="PTHR11085:SF8">
    <property type="entry name" value="NAD-DEPENDENT HISTONE DEACETYLASE HST3"/>
    <property type="match status" value="1"/>
</dbReference>
<gene>
    <name evidence="7" type="ORF">B0T17DRAFT_617706</name>
</gene>
<accession>A0AA39WTD7</accession>
<dbReference type="GO" id="GO:0017136">
    <property type="term" value="F:histone deacetylase activity, NAD-dependent"/>
    <property type="evidence" value="ECO:0007669"/>
    <property type="project" value="TreeGrafter"/>
</dbReference>
<name>A0AA39WTD7_9PEZI</name>